<organism evidence="5 6">
    <name type="scientific">Nitzschia inconspicua</name>
    <dbReference type="NCBI Taxonomy" id="303405"/>
    <lineage>
        <taxon>Eukaryota</taxon>
        <taxon>Sar</taxon>
        <taxon>Stramenopiles</taxon>
        <taxon>Ochrophyta</taxon>
        <taxon>Bacillariophyta</taxon>
        <taxon>Bacillariophyceae</taxon>
        <taxon>Bacillariophycidae</taxon>
        <taxon>Bacillariales</taxon>
        <taxon>Bacillariaceae</taxon>
        <taxon>Nitzschia</taxon>
    </lineage>
</organism>
<feature type="compositionally biased region" description="Polar residues" evidence="4">
    <location>
        <begin position="321"/>
        <end position="333"/>
    </location>
</feature>
<keyword evidence="6" id="KW-1185">Reference proteome</keyword>
<dbReference type="InterPro" id="IPR002110">
    <property type="entry name" value="Ankyrin_rpt"/>
</dbReference>
<dbReference type="Pfam" id="PF12796">
    <property type="entry name" value="Ank_2"/>
    <property type="match status" value="1"/>
</dbReference>
<reference evidence="5" key="1">
    <citation type="journal article" date="2021" name="Sci. Rep.">
        <title>Diploid genomic architecture of Nitzschia inconspicua, an elite biomass production diatom.</title>
        <authorList>
            <person name="Oliver A."/>
            <person name="Podell S."/>
            <person name="Pinowska A."/>
            <person name="Traller J.C."/>
            <person name="Smith S.R."/>
            <person name="McClure R."/>
            <person name="Beliaev A."/>
            <person name="Bohutskyi P."/>
            <person name="Hill E.A."/>
            <person name="Rabines A."/>
            <person name="Zheng H."/>
            <person name="Allen L.Z."/>
            <person name="Kuo A."/>
            <person name="Grigoriev I.V."/>
            <person name="Allen A.E."/>
            <person name="Hazlebeck D."/>
            <person name="Allen E.E."/>
        </authorList>
    </citation>
    <scope>NUCLEOTIDE SEQUENCE</scope>
    <source>
        <strain evidence="5">Hildebrandi</strain>
    </source>
</reference>
<dbReference type="SMART" id="SM00248">
    <property type="entry name" value="ANK"/>
    <property type="match status" value="2"/>
</dbReference>
<dbReference type="AlphaFoldDB" id="A0A9K3KYD4"/>
<dbReference type="OrthoDB" id="204260at2759"/>
<name>A0A9K3KYD4_9STRA</name>
<protein>
    <submittedName>
        <fullName evidence="5">Ankyrin repeat domain protein</fullName>
    </submittedName>
</protein>
<dbReference type="Proteomes" id="UP000693970">
    <property type="component" value="Unassembled WGS sequence"/>
</dbReference>
<dbReference type="PROSITE" id="PS50297">
    <property type="entry name" value="ANK_REP_REGION"/>
    <property type="match status" value="1"/>
</dbReference>
<feature type="region of interest" description="Disordered" evidence="4">
    <location>
        <begin position="75"/>
        <end position="116"/>
    </location>
</feature>
<feature type="compositionally biased region" description="Low complexity" evidence="4">
    <location>
        <begin position="88"/>
        <end position="116"/>
    </location>
</feature>
<sequence length="348" mass="38264">MDSTTATSSSTTTIPLEQQQQQQMLQQQLQQQYYGYHPIAIAPLATTTTTAPPPTKTTLSGAPIIVSAAAGKPPLISLHTKGKKPRSTSRSTTTGTISRTSPTTNTTTSPSSCTTTTTTPLGVLHAILGKQQQDNNNKNDPSIQSSFSSSSSNSLVVSFQKPNEKDIEAYDIESVKAVRAGDVDRLNELYRSGKSLDACNPFGESLLHMACRRGDLNVVRFLIVHAHVQTDRCDDFGRNIFHDALWTSTPNISVVDFLLDHVDPRLLLAEDVRGNTPFAYARKEHDARWIEFLQRRRTKLQTRCGCYGIILPPQNEEQVEQQHQGETTTKQAPTNTTDNINNITSLVG</sequence>
<reference evidence="5" key="2">
    <citation type="submission" date="2021-04" db="EMBL/GenBank/DDBJ databases">
        <authorList>
            <person name="Podell S."/>
        </authorList>
    </citation>
    <scope>NUCLEOTIDE SEQUENCE</scope>
    <source>
        <strain evidence="5">Hildebrandi</strain>
    </source>
</reference>
<evidence type="ECO:0000256" key="3">
    <source>
        <dbReference type="PROSITE-ProRule" id="PRU00023"/>
    </source>
</evidence>
<evidence type="ECO:0000313" key="6">
    <source>
        <dbReference type="Proteomes" id="UP000693970"/>
    </source>
</evidence>
<comment type="caution">
    <text evidence="5">The sequence shown here is derived from an EMBL/GenBank/DDBJ whole genome shotgun (WGS) entry which is preliminary data.</text>
</comment>
<feature type="region of interest" description="Disordered" evidence="4">
    <location>
        <begin position="317"/>
        <end position="348"/>
    </location>
</feature>
<accession>A0A9K3KYD4</accession>
<feature type="repeat" description="ANK" evidence="3">
    <location>
        <begin position="202"/>
        <end position="223"/>
    </location>
</feature>
<dbReference type="PANTHER" id="PTHR24126">
    <property type="entry name" value="ANKYRIN REPEAT, PH AND SEC7 DOMAIN CONTAINING PROTEIN SECG-RELATED"/>
    <property type="match status" value="1"/>
</dbReference>
<dbReference type="PROSITE" id="PS50088">
    <property type="entry name" value="ANK_REPEAT"/>
    <property type="match status" value="1"/>
</dbReference>
<feature type="compositionally biased region" description="Low complexity" evidence="4">
    <location>
        <begin position="334"/>
        <end position="348"/>
    </location>
</feature>
<evidence type="ECO:0000256" key="1">
    <source>
        <dbReference type="ARBA" id="ARBA00022737"/>
    </source>
</evidence>
<dbReference type="EMBL" id="JAGRRH010000017">
    <property type="protein sequence ID" value="KAG7351654.1"/>
    <property type="molecule type" value="Genomic_DNA"/>
</dbReference>
<evidence type="ECO:0000256" key="2">
    <source>
        <dbReference type="ARBA" id="ARBA00023043"/>
    </source>
</evidence>
<keyword evidence="1" id="KW-0677">Repeat</keyword>
<keyword evidence="2 3" id="KW-0040">ANK repeat</keyword>
<proteinExistence type="predicted"/>
<evidence type="ECO:0000313" key="5">
    <source>
        <dbReference type="EMBL" id="KAG7351654.1"/>
    </source>
</evidence>
<evidence type="ECO:0000256" key="4">
    <source>
        <dbReference type="SAM" id="MobiDB-lite"/>
    </source>
</evidence>
<gene>
    <name evidence="5" type="ORF">IV203_007702</name>
</gene>